<dbReference type="GeneID" id="17296023"/>
<dbReference type="RefSeq" id="XP_005826241.1">
    <property type="nucleotide sequence ID" value="XM_005826184.1"/>
</dbReference>
<organism evidence="1">
    <name type="scientific">Guillardia theta (strain CCMP2712)</name>
    <name type="common">Cryptophyte</name>
    <dbReference type="NCBI Taxonomy" id="905079"/>
    <lineage>
        <taxon>Eukaryota</taxon>
        <taxon>Cryptophyceae</taxon>
        <taxon>Pyrenomonadales</taxon>
        <taxon>Geminigeraceae</taxon>
        <taxon>Guillardia</taxon>
    </lineage>
</organism>
<dbReference type="EMBL" id="JH993041">
    <property type="protein sequence ID" value="EKX39261.1"/>
    <property type="molecule type" value="Genomic_DNA"/>
</dbReference>
<reference evidence="1 3" key="1">
    <citation type="journal article" date="2012" name="Nature">
        <title>Algal genomes reveal evolutionary mosaicism and the fate of nucleomorphs.</title>
        <authorList>
            <consortium name="DOE Joint Genome Institute"/>
            <person name="Curtis B.A."/>
            <person name="Tanifuji G."/>
            <person name="Burki F."/>
            <person name="Gruber A."/>
            <person name="Irimia M."/>
            <person name="Maruyama S."/>
            <person name="Arias M.C."/>
            <person name="Ball S.G."/>
            <person name="Gile G.H."/>
            <person name="Hirakawa Y."/>
            <person name="Hopkins J.F."/>
            <person name="Kuo A."/>
            <person name="Rensing S.A."/>
            <person name="Schmutz J."/>
            <person name="Symeonidi A."/>
            <person name="Elias M."/>
            <person name="Eveleigh R.J."/>
            <person name="Herman E.K."/>
            <person name="Klute M.J."/>
            <person name="Nakayama T."/>
            <person name="Obornik M."/>
            <person name="Reyes-Prieto A."/>
            <person name="Armbrust E.V."/>
            <person name="Aves S.J."/>
            <person name="Beiko R.G."/>
            <person name="Coutinho P."/>
            <person name="Dacks J.B."/>
            <person name="Durnford D.G."/>
            <person name="Fast N.M."/>
            <person name="Green B.R."/>
            <person name="Grisdale C.J."/>
            <person name="Hempel F."/>
            <person name="Henrissat B."/>
            <person name="Hoppner M.P."/>
            <person name="Ishida K."/>
            <person name="Kim E."/>
            <person name="Koreny L."/>
            <person name="Kroth P.G."/>
            <person name="Liu Y."/>
            <person name="Malik S.B."/>
            <person name="Maier U.G."/>
            <person name="McRose D."/>
            <person name="Mock T."/>
            <person name="Neilson J.A."/>
            <person name="Onodera N.T."/>
            <person name="Poole A.M."/>
            <person name="Pritham E.J."/>
            <person name="Richards T.A."/>
            <person name="Rocap G."/>
            <person name="Roy S.W."/>
            <person name="Sarai C."/>
            <person name="Schaack S."/>
            <person name="Shirato S."/>
            <person name="Slamovits C.H."/>
            <person name="Spencer D.F."/>
            <person name="Suzuki S."/>
            <person name="Worden A.Z."/>
            <person name="Zauner S."/>
            <person name="Barry K."/>
            <person name="Bell C."/>
            <person name="Bharti A.K."/>
            <person name="Crow J.A."/>
            <person name="Grimwood J."/>
            <person name="Kramer R."/>
            <person name="Lindquist E."/>
            <person name="Lucas S."/>
            <person name="Salamov A."/>
            <person name="McFadden G.I."/>
            <person name="Lane C.E."/>
            <person name="Keeling P.J."/>
            <person name="Gray M.W."/>
            <person name="Grigoriev I.V."/>
            <person name="Archibald J.M."/>
        </authorList>
    </citation>
    <scope>NUCLEOTIDE SEQUENCE</scope>
    <source>
        <strain evidence="1 3">CCMP2712</strain>
    </source>
</reference>
<dbReference type="AlphaFoldDB" id="L1ISL7"/>
<keyword evidence="3" id="KW-1185">Reference proteome</keyword>
<evidence type="ECO:0000313" key="3">
    <source>
        <dbReference type="Proteomes" id="UP000011087"/>
    </source>
</evidence>
<evidence type="ECO:0008006" key="4">
    <source>
        <dbReference type="Google" id="ProtNLM"/>
    </source>
</evidence>
<accession>L1ISL7</accession>
<dbReference type="EnsemblProtists" id="EKX39261">
    <property type="protein sequence ID" value="EKX39261"/>
    <property type="gene ID" value="GUITHDRAFT_114695"/>
</dbReference>
<dbReference type="Proteomes" id="UP000011087">
    <property type="component" value="Unassembled WGS sequence"/>
</dbReference>
<dbReference type="PaxDb" id="55529-EKX39261"/>
<reference evidence="3" key="2">
    <citation type="submission" date="2012-11" db="EMBL/GenBank/DDBJ databases">
        <authorList>
            <person name="Kuo A."/>
            <person name="Curtis B.A."/>
            <person name="Tanifuji G."/>
            <person name="Burki F."/>
            <person name="Gruber A."/>
            <person name="Irimia M."/>
            <person name="Maruyama S."/>
            <person name="Arias M.C."/>
            <person name="Ball S.G."/>
            <person name="Gile G.H."/>
            <person name="Hirakawa Y."/>
            <person name="Hopkins J.F."/>
            <person name="Rensing S.A."/>
            <person name="Schmutz J."/>
            <person name="Symeonidi A."/>
            <person name="Elias M."/>
            <person name="Eveleigh R.J."/>
            <person name="Herman E.K."/>
            <person name="Klute M.J."/>
            <person name="Nakayama T."/>
            <person name="Obornik M."/>
            <person name="Reyes-Prieto A."/>
            <person name="Armbrust E.V."/>
            <person name="Aves S.J."/>
            <person name="Beiko R.G."/>
            <person name="Coutinho P."/>
            <person name="Dacks J.B."/>
            <person name="Durnford D.G."/>
            <person name="Fast N.M."/>
            <person name="Green B.R."/>
            <person name="Grisdale C."/>
            <person name="Hempe F."/>
            <person name="Henrissat B."/>
            <person name="Hoppner M.P."/>
            <person name="Ishida K.-I."/>
            <person name="Kim E."/>
            <person name="Koreny L."/>
            <person name="Kroth P.G."/>
            <person name="Liu Y."/>
            <person name="Malik S.-B."/>
            <person name="Maier U.G."/>
            <person name="McRose D."/>
            <person name="Mock T."/>
            <person name="Neilson J.A."/>
            <person name="Onodera N.T."/>
            <person name="Poole A.M."/>
            <person name="Pritham E.J."/>
            <person name="Richards T.A."/>
            <person name="Rocap G."/>
            <person name="Roy S.W."/>
            <person name="Sarai C."/>
            <person name="Schaack S."/>
            <person name="Shirato S."/>
            <person name="Slamovits C.H."/>
            <person name="Spencer D.F."/>
            <person name="Suzuki S."/>
            <person name="Worden A.Z."/>
            <person name="Zauner S."/>
            <person name="Barry K."/>
            <person name="Bell C."/>
            <person name="Bharti A.K."/>
            <person name="Crow J.A."/>
            <person name="Grimwood J."/>
            <person name="Kramer R."/>
            <person name="Lindquist E."/>
            <person name="Lucas S."/>
            <person name="Salamov A."/>
            <person name="McFadden G.I."/>
            <person name="Lane C.E."/>
            <person name="Keeling P.J."/>
            <person name="Gray M.W."/>
            <person name="Grigoriev I.V."/>
            <person name="Archibald J.M."/>
        </authorList>
    </citation>
    <scope>NUCLEOTIDE SEQUENCE</scope>
    <source>
        <strain evidence="3">CCMP2712</strain>
    </source>
</reference>
<dbReference type="HOGENOM" id="CLU_2727602_0_0_1"/>
<sequence length="72" mass="8235">MFETIRSTQELFASFKEQRFEELGDVNFSLQDYENAYLTARQTYLDAAEAVKKASRDAYVAAAATYTKSLYS</sequence>
<reference evidence="2" key="3">
    <citation type="submission" date="2016-03" db="UniProtKB">
        <authorList>
            <consortium name="EnsemblProtists"/>
        </authorList>
    </citation>
    <scope>IDENTIFICATION</scope>
</reference>
<evidence type="ECO:0000313" key="1">
    <source>
        <dbReference type="EMBL" id="EKX39261.1"/>
    </source>
</evidence>
<evidence type="ECO:0000313" key="2">
    <source>
        <dbReference type="EnsemblProtists" id="EKX39261"/>
    </source>
</evidence>
<name>L1ISL7_GUITC</name>
<protein>
    <recommendedName>
        <fullName evidence="4">BAR domain-containing protein</fullName>
    </recommendedName>
</protein>
<proteinExistence type="predicted"/>
<gene>
    <name evidence="1" type="ORF">GUITHDRAFT_114695</name>
</gene>
<dbReference type="KEGG" id="gtt:GUITHDRAFT_114695"/>